<dbReference type="EMBL" id="CP044543">
    <property type="protein sequence ID" value="QFI74754.1"/>
    <property type="molecule type" value="Genomic_DNA"/>
</dbReference>
<dbReference type="AlphaFoldDB" id="A0A5P6PA20"/>
<evidence type="ECO:0000313" key="2">
    <source>
        <dbReference type="EMBL" id="QFI74754.1"/>
    </source>
</evidence>
<gene>
    <name evidence="2" type="ORF">F8237_21485</name>
</gene>
<evidence type="ECO:0000259" key="1">
    <source>
        <dbReference type="Pfam" id="PF10006"/>
    </source>
</evidence>
<dbReference type="Proteomes" id="UP000325641">
    <property type="component" value="Chromosome"/>
</dbReference>
<sequence length="88" mass="10371">MPELNCSERVINVSDIDPKYRHAILFRLFEHLAPDDSLQIVVDHDPRRLRLQLEARHGSRCGWSYLEAGPDVWRVRLRLLGREAEDHD</sequence>
<dbReference type="KEGG" id="bbet:F8237_21485"/>
<dbReference type="InterPro" id="IPR018720">
    <property type="entry name" value="DUF2249"/>
</dbReference>
<reference evidence="3" key="1">
    <citation type="submission" date="2019-10" db="EMBL/GenBank/DDBJ databases">
        <title>Complete Genome Sequence of Bradyrhizobium betae type strain PL7HG1T.</title>
        <authorList>
            <person name="Bromfield E.S.P."/>
            <person name="Cloutier S."/>
        </authorList>
    </citation>
    <scope>NUCLEOTIDE SEQUENCE [LARGE SCALE GENOMIC DNA]</scope>
    <source>
        <strain evidence="3">PL7HG1</strain>
    </source>
</reference>
<organism evidence="2 3">
    <name type="scientific">Bradyrhizobium betae</name>
    <dbReference type="NCBI Taxonomy" id="244734"/>
    <lineage>
        <taxon>Bacteria</taxon>
        <taxon>Pseudomonadati</taxon>
        <taxon>Pseudomonadota</taxon>
        <taxon>Alphaproteobacteria</taxon>
        <taxon>Hyphomicrobiales</taxon>
        <taxon>Nitrobacteraceae</taxon>
        <taxon>Bradyrhizobium</taxon>
    </lineage>
</organism>
<dbReference type="OrthoDB" id="8451629at2"/>
<proteinExistence type="predicted"/>
<name>A0A5P6PA20_9BRAD</name>
<dbReference type="Pfam" id="PF10006">
    <property type="entry name" value="DUF2249"/>
    <property type="match status" value="1"/>
</dbReference>
<feature type="domain" description="DUF2249" evidence="1">
    <location>
        <begin position="11"/>
        <end position="77"/>
    </location>
</feature>
<dbReference type="RefSeq" id="WP_151647696.1">
    <property type="nucleotide sequence ID" value="NZ_CP044543.1"/>
</dbReference>
<accession>A0A5P6PA20</accession>
<protein>
    <submittedName>
        <fullName evidence="2">DUF2249 domain-containing protein</fullName>
    </submittedName>
</protein>
<evidence type="ECO:0000313" key="3">
    <source>
        <dbReference type="Proteomes" id="UP000325641"/>
    </source>
</evidence>